<dbReference type="InterPro" id="IPR012340">
    <property type="entry name" value="NA-bd_OB-fold"/>
</dbReference>
<protein>
    <recommendedName>
        <fullName evidence="7">Asparagine--tRNA ligase</fullName>
        <ecNumber evidence="7">6.1.1.22</ecNumber>
    </recommendedName>
    <alternativeName>
        <fullName evidence="7">Asparaginyl-tRNA synthetase</fullName>
        <shortName evidence="7">AsnRS</shortName>
    </alternativeName>
</protein>
<dbReference type="SUPFAM" id="SSF55681">
    <property type="entry name" value="Class II aaRS and biotin synthetases"/>
    <property type="match status" value="1"/>
</dbReference>
<dbReference type="InterPro" id="IPR006195">
    <property type="entry name" value="aa-tRNA-synth_II"/>
</dbReference>
<dbReference type="GO" id="GO:0004816">
    <property type="term" value="F:asparagine-tRNA ligase activity"/>
    <property type="evidence" value="ECO:0007669"/>
    <property type="project" value="UniProtKB-UniRule"/>
</dbReference>
<dbReference type="PANTHER" id="PTHR22594">
    <property type="entry name" value="ASPARTYL/LYSYL-TRNA SYNTHETASE"/>
    <property type="match status" value="1"/>
</dbReference>
<dbReference type="GO" id="GO:0016740">
    <property type="term" value="F:transferase activity"/>
    <property type="evidence" value="ECO:0007669"/>
    <property type="project" value="UniProtKB-ARBA"/>
</dbReference>
<keyword evidence="7" id="KW-0963">Cytoplasm</keyword>
<keyword evidence="4 7" id="KW-0067">ATP-binding</keyword>
<keyword evidence="3 7" id="KW-0547">Nucleotide-binding</keyword>
<comment type="caution">
    <text evidence="9">The sequence shown here is derived from an EMBL/GenBank/DDBJ whole genome shotgun (WGS) entry which is preliminary data.</text>
</comment>
<dbReference type="EMBL" id="SOEG01000032">
    <property type="protein sequence ID" value="TDX48209.1"/>
    <property type="molecule type" value="Genomic_DNA"/>
</dbReference>
<dbReference type="Gene3D" id="3.30.930.10">
    <property type="entry name" value="Bira Bifunctional Protein, Domain 2"/>
    <property type="match status" value="1"/>
</dbReference>
<comment type="similarity">
    <text evidence="1 7">Belongs to the class-II aminoacyl-tRNA synthetase family.</text>
</comment>
<feature type="domain" description="Aminoacyl-transfer RNA synthetases class-II family profile" evidence="8">
    <location>
        <begin position="137"/>
        <end position="457"/>
    </location>
</feature>
<evidence type="ECO:0000256" key="4">
    <source>
        <dbReference type="ARBA" id="ARBA00022840"/>
    </source>
</evidence>
<dbReference type="GO" id="GO:0005737">
    <property type="term" value="C:cytoplasm"/>
    <property type="evidence" value="ECO:0007669"/>
    <property type="project" value="UniProtKB-SubCell"/>
</dbReference>
<dbReference type="CDD" id="cd04318">
    <property type="entry name" value="EcAsnRS_like_N"/>
    <property type="match status" value="1"/>
</dbReference>
<comment type="subunit">
    <text evidence="7">Homodimer.</text>
</comment>
<dbReference type="RefSeq" id="WP_134118332.1">
    <property type="nucleotide sequence ID" value="NZ_SOEG01000032.1"/>
</dbReference>
<sequence>MNYFTRKKVKDILSGQVEDMSNITVLGWVRTKRVSKNIAFIEINDGSTLENLQIVILNPEEFEVLSDINTGSSLKVVGYLDEIKGREQSVEMKAEKIEIVGDCPSDYELQKKRHSFEYLREIAHLRPRTNTFGVVNRFRSKMSYAVHKFFQERGFNYIHTPIITANDTEGAGEIFRVSNFDLENLPLTDKGEVDYSQDFFGEETGLTVSGQLEAEVLASALGDVYTFGPTFRAENSNTARHVAEFWMIEPEMAFCNLEENMQVIEDFLKYLFKYALEECKEEMAFFNKWIADDNRVEKLEELIESDFDRVSYTDAIEILIEAEQDFEYDVEWGIDLQTEHERYLTEKHFKKPVMVTDYPREIKAFYMRLNDDGKTVRAVDCLVPGIGEIVGGSQREERYDLLVKMMEEDNMELDQYDWFLDLRKYGTVPHSGFGLGFERILMYISGINNIRDIIAFPRTPGNAKF</sequence>
<dbReference type="GO" id="GO:0003676">
    <property type="term" value="F:nucleic acid binding"/>
    <property type="evidence" value="ECO:0007669"/>
    <property type="project" value="InterPro"/>
</dbReference>
<dbReference type="Pfam" id="PF00152">
    <property type="entry name" value="tRNA-synt_2"/>
    <property type="match status" value="1"/>
</dbReference>
<dbReference type="InterPro" id="IPR002312">
    <property type="entry name" value="Asp/Asn-tRNA-synth_IIb"/>
</dbReference>
<dbReference type="PANTHER" id="PTHR22594:SF34">
    <property type="entry name" value="ASPARAGINE--TRNA LIGASE, MITOCHONDRIAL-RELATED"/>
    <property type="match status" value="1"/>
</dbReference>
<evidence type="ECO:0000256" key="2">
    <source>
        <dbReference type="ARBA" id="ARBA00022598"/>
    </source>
</evidence>
<dbReference type="Gene3D" id="2.40.50.140">
    <property type="entry name" value="Nucleic acid-binding proteins"/>
    <property type="match status" value="1"/>
</dbReference>
<dbReference type="CDD" id="cd00776">
    <property type="entry name" value="AsxRS_core"/>
    <property type="match status" value="1"/>
</dbReference>
<dbReference type="EC" id="6.1.1.22" evidence="7"/>
<accession>A0A4V3GXI8</accession>
<proteinExistence type="inferred from homology"/>
<dbReference type="GO" id="GO:0006421">
    <property type="term" value="P:asparaginyl-tRNA aminoacylation"/>
    <property type="evidence" value="ECO:0007669"/>
    <property type="project" value="UniProtKB-UniRule"/>
</dbReference>
<evidence type="ECO:0000256" key="5">
    <source>
        <dbReference type="ARBA" id="ARBA00022917"/>
    </source>
</evidence>
<dbReference type="InterPro" id="IPR004365">
    <property type="entry name" value="NA-bd_OB_tRNA"/>
</dbReference>
<dbReference type="GO" id="GO:0005524">
    <property type="term" value="F:ATP binding"/>
    <property type="evidence" value="ECO:0007669"/>
    <property type="project" value="UniProtKB-UniRule"/>
</dbReference>
<dbReference type="PROSITE" id="PS50862">
    <property type="entry name" value="AA_TRNA_LIGASE_II"/>
    <property type="match status" value="1"/>
</dbReference>
<comment type="catalytic activity">
    <reaction evidence="7">
        <text>tRNA(Asn) + L-asparagine + ATP = L-asparaginyl-tRNA(Asn) + AMP + diphosphate + H(+)</text>
        <dbReference type="Rhea" id="RHEA:11180"/>
        <dbReference type="Rhea" id="RHEA-COMP:9659"/>
        <dbReference type="Rhea" id="RHEA-COMP:9674"/>
        <dbReference type="ChEBI" id="CHEBI:15378"/>
        <dbReference type="ChEBI" id="CHEBI:30616"/>
        <dbReference type="ChEBI" id="CHEBI:33019"/>
        <dbReference type="ChEBI" id="CHEBI:58048"/>
        <dbReference type="ChEBI" id="CHEBI:78442"/>
        <dbReference type="ChEBI" id="CHEBI:78515"/>
        <dbReference type="ChEBI" id="CHEBI:456215"/>
        <dbReference type="EC" id="6.1.1.22"/>
    </reaction>
</comment>
<reference evidence="9 10" key="1">
    <citation type="submission" date="2019-03" db="EMBL/GenBank/DDBJ databases">
        <title>Subsurface microbial communities from deep shales in Ohio and West Virginia, USA.</title>
        <authorList>
            <person name="Wrighton K."/>
        </authorList>
    </citation>
    <scope>NUCLEOTIDE SEQUENCE [LARGE SCALE GENOMIC DNA]</scope>
    <source>
        <strain evidence="9 10">MSL 6dP</strain>
    </source>
</reference>
<dbReference type="NCBIfam" id="TIGR00457">
    <property type="entry name" value="asnS"/>
    <property type="match status" value="1"/>
</dbReference>
<dbReference type="AlphaFoldDB" id="A0A4V3GXI8"/>
<evidence type="ECO:0000313" key="9">
    <source>
        <dbReference type="EMBL" id="TDX48209.1"/>
    </source>
</evidence>
<dbReference type="PRINTS" id="PR01042">
    <property type="entry name" value="TRNASYNTHASP"/>
</dbReference>
<evidence type="ECO:0000259" key="8">
    <source>
        <dbReference type="PROSITE" id="PS50862"/>
    </source>
</evidence>
<dbReference type="InterPro" id="IPR045864">
    <property type="entry name" value="aa-tRNA-synth_II/BPL/LPL"/>
</dbReference>
<dbReference type="STRING" id="926561.GCA_000379025_02455"/>
<keyword evidence="6 7" id="KW-0030">Aminoacyl-tRNA synthetase</keyword>
<dbReference type="SUPFAM" id="SSF50249">
    <property type="entry name" value="Nucleic acid-binding proteins"/>
    <property type="match status" value="1"/>
</dbReference>
<comment type="subcellular location">
    <subcellularLocation>
        <location evidence="7">Cytoplasm</location>
    </subcellularLocation>
</comment>
<evidence type="ECO:0000256" key="7">
    <source>
        <dbReference type="HAMAP-Rule" id="MF_00534"/>
    </source>
</evidence>
<dbReference type="FunFam" id="3.30.930.10:FF:000016">
    <property type="entry name" value="Asparagine--tRNA ligase"/>
    <property type="match status" value="1"/>
</dbReference>
<organism evidence="9 10">
    <name type="scientific">Orenia marismortui</name>
    <dbReference type="NCBI Taxonomy" id="46469"/>
    <lineage>
        <taxon>Bacteria</taxon>
        <taxon>Bacillati</taxon>
        <taxon>Bacillota</taxon>
        <taxon>Clostridia</taxon>
        <taxon>Halanaerobiales</taxon>
        <taxon>Halobacteroidaceae</taxon>
        <taxon>Orenia</taxon>
    </lineage>
</organism>
<keyword evidence="2 7" id="KW-0436">Ligase</keyword>
<keyword evidence="10" id="KW-1185">Reference proteome</keyword>
<evidence type="ECO:0000256" key="3">
    <source>
        <dbReference type="ARBA" id="ARBA00022741"/>
    </source>
</evidence>
<name>A0A4V3GXI8_9FIRM</name>
<evidence type="ECO:0000313" key="10">
    <source>
        <dbReference type="Proteomes" id="UP000295832"/>
    </source>
</evidence>
<keyword evidence="5 7" id="KW-0648">Protein biosynthesis</keyword>
<dbReference type="GO" id="GO:0140096">
    <property type="term" value="F:catalytic activity, acting on a protein"/>
    <property type="evidence" value="ECO:0007669"/>
    <property type="project" value="UniProtKB-ARBA"/>
</dbReference>
<evidence type="ECO:0000256" key="6">
    <source>
        <dbReference type="ARBA" id="ARBA00023146"/>
    </source>
</evidence>
<dbReference type="Pfam" id="PF01336">
    <property type="entry name" value="tRNA_anti-codon"/>
    <property type="match status" value="1"/>
</dbReference>
<dbReference type="HAMAP" id="MF_00534">
    <property type="entry name" value="Asn_tRNA_synth"/>
    <property type="match status" value="1"/>
</dbReference>
<dbReference type="InterPro" id="IPR004364">
    <property type="entry name" value="Aa-tRNA-synt_II"/>
</dbReference>
<evidence type="ECO:0000256" key="1">
    <source>
        <dbReference type="ARBA" id="ARBA00008226"/>
    </source>
</evidence>
<dbReference type="InterPro" id="IPR004522">
    <property type="entry name" value="Asn-tRNA-ligase"/>
</dbReference>
<dbReference type="NCBIfam" id="NF003037">
    <property type="entry name" value="PRK03932.1"/>
    <property type="match status" value="1"/>
</dbReference>
<gene>
    <name evidence="7" type="primary">asnS</name>
    <name evidence="9" type="ORF">C7959_1324</name>
</gene>
<dbReference type="Proteomes" id="UP000295832">
    <property type="component" value="Unassembled WGS sequence"/>
</dbReference>